<comment type="caution">
    <text evidence="2">The sequence shown here is derived from an EMBL/GenBank/DDBJ whole genome shotgun (WGS) entry which is preliminary data.</text>
</comment>
<feature type="region of interest" description="Disordered" evidence="1">
    <location>
        <begin position="20"/>
        <end position="39"/>
    </location>
</feature>
<dbReference type="InterPro" id="IPR019632">
    <property type="entry name" value="DUF2497"/>
</dbReference>
<evidence type="ECO:0000313" key="3">
    <source>
        <dbReference type="Proteomes" id="UP000249082"/>
    </source>
</evidence>
<evidence type="ECO:0000313" key="2">
    <source>
        <dbReference type="EMBL" id="PZQ53002.1"/>
    </source>
</evidence>
<sequence>MRQSGEPSVEEILQSIKQVIARDTRTDSRAEKAERHRRGVEELRAVMLEDEDDDVLDLSETAELAPDDAGQDEPALLQDVTRNSMRESLAALAMLSEPSAAPQIVRSGETSLEGLTRELLRPALAEWLDKNLPPMVERLVAAEIARIVGKKG</sequence>
<dbReference type="Pfam" id="PF10691">
    <property type="entry name" value="DUF2497"/>
    <property type="match status" value="1"/>
</dbReference>
<proteinExistence type="predicted"/>
<name>A0A2W5NHN4_9SPHN</name>
<dbReference type="EMBL" id="QFPX01000019">
    <property type="protein sequence ID" value="PZQ53002.1"/>
    <property type="molecule type" value="Genomic_DNA"/>
</dbReference>
<organism evidence="2 3">
    <name type="scientific">Novosphingobium pentaromativorans</name>
    <dbReference type="NCBI Taxonomy" id="205844"/>
    <lineage>
        <taxon>Bacteria</taxon>
        <taxon>Pseudomonadati</taxon>
        <taxon>Pseudomonadota</taxon>
        <taxon>Alphaproteobacteria</taxon>
        <taxon>Sphingomonadales</taxon>
        <taxon>Sphingomonadaceae</taxon>
        <taxon>Novosphingobium</taxon>
    </lineage>
</organism>
<accession>A0A2W5NHN4</accession>
<protein>
    <submittedName>
        <fullName evidence="2">DUF2497 domain-containing protein</fullName>
    </submittedName>
</protein>
<dbReference type="Proteomes" id="UP000249082">
    <property type="component" value="Unassembled WGS sequence"/>
</dbReference>
<reference evidence="2 3" key="1">
    <citation type="submission" date="2017-08" db="EMBL/GenBank/DDBJ databases">
        <title>Infants hospitalized years apart are colonized by the same room-sourced microbial strains.</title>
        <authorList>
            <person name="Brooks B."/>
            <person name="Olm M.R."/>
            <person name="Firek B.A."/>
            <person name="Baker R."/>
            <person name="Thomas B.C."/>
            <person name="Morowitz M.J."/>
            <person name="Banfield J.F."/>
        </authorList>
    </citation>
    <scope>NUCLEOTIDE SEQUENCE [LARGE SCALE GENOMIC DNA]</scope>
    <source>
        <strain evidence="2">S2_005_002_R2_33</strain>
    </source>
</reference>
<dbReference type="AlphaFoldDB" id="A0A2W5NHN4"/>
<gene>
    <name evidence="2" type="ORF">DI555_18165</name>
</gene>
<evidence type="ECO:0000256" key="1">
    <source>
        <dbReference type="SAM" id="MobiDB-lite"/>
    </source>
</evidence>